<dbReference type="OrthoDB" id="3827654at2"/>
<evidence type="ECO:0000313" key="4">
    <source>
        <dbReference type="EMBL" id="AEF41306.1"/>
    </source>
</evidence>
<keyword evidence="4" id="KW-0223">Dioxygenase</keyword>
<dbReference type="SUPFAM" id="SSF54593">
    <property type="entry name" value="Glyoxalase/Bleomycin resistance protein/Dihydroxybiphenyl dioxygenase"/>
    <property type="match status" value="1"/>
</dbReference>
<protein>
    <submittedName>
        <fullName evidence="4">2,3-dihydroxybiphenyl-1,2-dioxygenase</fullName>
    </submittedName>
</protein>
<dbReference type="PANTHER" id="PTHR43048:SF3">
    <property type="entry name" value="METHYLMALONYL-COA EPIMERASE, MITOCHONDRIAL"/>
    <property type="match status" value="1"/>
</dbReference>
<evidence type="ECO:0000256" key="2">
    <source>
        <dbReference type="SAM" id="MobiDB-lite"/>
    </source>
</evidence>
<dbReference type="GO" id="GO:0051213">
    <property type="term" value="F:dioxygenase activity"/>
    <property type="evidence" value="ECO:0007669"/>
    <property type="project" value="UniProtKB-KW"/>
</dbReference>
<keyword evidence="5" id="KW-1185">Reference proteome</keyword>
<dbReference type="eggNOG" id="COG0346">
    <property type="taxonomic scope" value="Bacteria"/>
</dbReference>
<reference evidence="4 5" key="1">
    <citation type="journal article" date="2011" name="J. Bacteriol.">
        <title>Complete genome sequence of Amycolicicoccus subflavus DQS3-9A1T, an actinomycete isolated from crude oil-polluted soil.</title>
        <authorList>
            <person name="Cai M."/>
            <person name="Chen W.M."/>
            <person name="Nie Y."/>
            <person name="Chi C.Q."/>
            <person name="Wang Y.N."/>
            <person name="Tang Y.Q."/>
            <person name="Li G.Y."/>
            <person name="Wu X.L."/>
        </authorList>
    </citation>
    <scope>NUCLEOTIDE SEQUENCE [LARGE SCALE GENOMIC DNA]</scope>
    <source>
        <strain evidence="5">DSM 45089 / DQS3-9A1</strain>
    </source>
</reference>
<gene>
    <name evidence="4" type="ordered locus">AS9A_2859</name>
</gene>
<dbReference type="AlphaFoldDB" id="F6EJ74"/>
<name>F6EJ74_HOYSD</name>
<dbReference type="HOGENOM" id="CLU_052361_0_0_11"/>
<evidence type="ECO:0000256" key="1">
    <source>
        <dbReference type="ARBA" id="ARBA00022723"/>
    </source>
</evidence>
<dbReference type="InterPro" id="IPR037523">
    <property type="entry name" value="VOC_core"/>
</dbReference>
<dbReference type="Proteomes" id="UP000009235">
    <property type="component" value="Chromosome"/>
</dbReference>
<dbReference type="GO" id="GO:0046491">
    <property type="term" value="P:L-methylmalonyl-CoA metabolic process"/>
    <property type="evidence" value="ECO:0007669"/>
    <property type="project" value="TreeGrafter"/>
</dbReference>
<feature type="domain" description="VOC" evidence="3">
    <location>
        <begin position="182"/>
        <end position="308"/>
    </location>
</feature>
<organism evidence="4 5">
    <name type="scientific">Hoyosella subflava (strain DSM 45089 / JCM 17490 / NBRC 109087 / DQS3-9A1)</name>
    <name type="common">Amycolicicoccus subflavus</name>
    <dbReference type="NCBI Taxonomy" id="443218"/>
    <lineage>
        <taxon>Bacteria</taxon>
        <taxon>Bacillati</taxon>
        <taxon>Actinomycetota</taxon>
        <taxon>Actinomycetes</taxon>
        <taxon>Mycobacteriales</taxon>
        <taxon>Hoyosellaceae</taxon>
        <taxon>Hoyosella</taxon>
    </lineage>
</organism>
<evidence type="ECO:0000313" key="5">
    <source>
        <dbReference type="Proteomes" id="UP000009235"/>
    </source>
</evidence>
<keyword evidence="4" id="KW-0560">Oxidoreductase</keyword>
<evidence type="ECO:0000259" key="3">
    <source>
        <dbReference type="PROSITE" id="PS51819"/>
    </source>
</evidence>
<accession>F6EJ74</accession>
<dbReference type="InterPro" id="IPR004360">
    <property type="entry name" value="Glyas_Fos-R_dOase_dom"/>
</dbReference>
<proteinExistence type="predicted"/>
<dbReference type="InterPro" id="IPR051785">
    <property type="entry name" value="MMCE/EMCE_epimerase"/>
</dbReference>
<keyword evidence="1" id="KW-0479">Metal-binding</keyword>
<feature type="compositionally biased region" description="Basic and acidic residues" evidence="2">
    <location>
        <begin position="1"/>
        <end position="13"/>
    </location>
</feature>
<sequence>MTIPTKDVHEGLHSEQGAVRGDRVHKAKNPVIKVEDLAWLEFEKPDLDAAERFAHDFGFITAARTADTLYLRGALAGTHCVVIRQGEKSRFVGPAFKAADIADVHRLARAANTSAYTLPSPGGGVGVDLLDPSGIPLRVVAGVEELPELPILQRKLIFNTNGELNRVNATQRPPREPARVERLGHVVLESTNFNKALDWYQQKLGLIVSDFLYFPGQRDQGPTMAFIRCDRGSTPADHHTLAMTLGPGRKYIHSAFQVADLDALAAGSEYLKENRYKHSWGIGRHIEGSQLFDYWRDPDGFLVEHFTDGDMFDNTVEPGWAEMSASRLSQWGPAVTRDFLEANPSPHFIKQIASALADRDNEFTARRLLGLAKVALK</sequence>
<feature type="region of interest" description="Disordered" evidence="2">
    <location>
        <begin position="1"/>
        <end position="20"/>
    </location>
</feature>
<dbReference type="PANTHER" id="PTHR43048">
    <property type="entry name" value="METHYLMALONYL-COA EPIMERASE"/>
    <property type="match status" value="1"/>
</dbReference>
<dbReference type="InterPro" id="IPR029068">
    <property type="entry name" value="Glyas_Bleomycin-R_OHBP_Dase"/>
</dbReference>
<dbReference type="PROSITE" id="PS51819">
    <property type="entry name" value="VOC"/>
    <property type="match status" value="1"/>
</dbReference>
<dbReference type="GO" id="GO:0046872">
    <property type="term" value="F:metal ion binding"/>
    <property type="evidence" value="ECO:0007669"/>
    <property type="project" value="UniProtKB-KW"/>
</dbReference>
<dbReference type="EMBL" id="CP002786">
    <property type="protein sequence ID" value="AEF41306.1"/>
    <property type="molecule type" value="Genomic_DNA"/>
</dbReference>
<dbReference type="RefSeq" id="WP_013807655.1">
    <property type="nucleotide sequence ID" value="NC_015564.1"/>
</dbReference>
<dbReference type="Gene3D" id="3.10.180.10">
    <property type="entry name" value="2,3-Dihydroxybiphenyl 1,2-Dioxygenase, domain 1"/>
    <property type="match status" value="2"/>
</dbReference>
<dbReference type="GO" id="GO:0004493">
    <property type="term" value="F:methylmalonyl-CoA epimerase activity"/>
    <property type="evidence" value="ECO:0007669"/>
    <property type="project" value="TreeGrafter"/>
</dbReference>
<dbReference type="STRING" id="443218.AS9A_2859"/>
<dbReference type="Pfam" id="PF00903">
    <property type="entry name" value="Glyoxalase"/>
    <property type="match status" value="1"/>
</dbReference>
<dbReference type="KEGG" id="asd:AS9A_2859"/>